<accession>A0A7S4IIJ5</accession>
<dbReference type="PANTHER" id="PTHR47932:SF63">
    <property type="entry name" value="OS08G0290000 PROTEIN"/>
    <property type="match status" value="1"/>
</dbReference>
<proteinExistence type="predicted"/>
<sequence>MVSSTTATAAALTRSASAALRGSSSAAAQSRRTAKTAAFLRRTATTTTAGGRGRGRRAPIAIAPLAPLPSPPSVYAAARYFSAVATPSPAEVNYGDEYSGDDDGLPLPPLRHDQFDPDGCIRDVRRAAKWNQRGLAPVAVDDDDDDDADAEDEDYDDDGEEDEDGLEVVTGGKRWDPSFARRAVDDYERHLRYIHLQLKEGQRQQQKQQNIQSSDSSDSSSYDSSDPLSYVRPDDPKIRSSTSLLLSASIAERALKALLRSNLHTSDLSARVRRIERLVGMIGHTPLTDKLSLRLLEANGKAGNVGRALSLLQLRKGRMYRPKRREFRFAVQSVRSAGLYLRTNRNVFASGGERSGGGAGGGADASPAGSLDKSLDNPTRFLDAILLNMSSRGAELDLIIANKMLDCYASTGRTGRASHFFYRVVRTPLDVEEGEDDGDDDDGDEYEYERGGDGNEYGDEDDIGKRRGRYAVRMKMRPLPPFRKIPSEVGDRPVEYRGGSSAADRESKNAPSPSTASPSSSETGTIADADTATAVTTTAAAGKPSIEWESSPEWSPPLAAAFAFFESLGHGACGHQSLRPDVVSYNTLLKACCRRGALHRALKLLDGGMEGRGVLPDAVSYNTVLSGLARVGDVRRMRELLVDVTNNTEGVEVDKYTVMAMVDGYLNVGDVPSAVTLVQDLFNQHDALPPYTSHLKIFEHALALELPHEARRHLHFLRQLRRWESPPLPTTTTTTEGKGEEEKRMKELQRNVDMTRNHPKLGREALGHLFEYFGDELREEDFY</sequence>
<gene>
    <name evidence="4" type="ORF">OAUR00152_LOCUS11658</name>
</gene>
<name>A0A7S4IIJ5_9STRA</name>
<organism evidence="4">
    <name type="scientific">Odontella aurita</name>
    <dbReference type="NCBI Taxonomy" id="265563"/>
    <lineage>
        <taxon>Eukaryota</taxon>
        <taxon>Sar</taxon>
        <taxon>Stramenopiles</taxon>
        <taxon>Ochrophyta</taxon>
        <taxon>Bacillariophyta</taxon>
        <taxon>Mediophyceae</taxon>
        <taxon>Biddulphiophycidae</taxon>
        <taxon>Eupodiscales</taxon>
        <taxon>Odontellaceae</taxon>
        <taxon>Odontella</taxon>
    </lineage>
</organism>
<dbReference type="Pfam" id="PF13041">
    <property type="entry name" value="PPR_2"/>
    <property type="match status" value="1"/>
</dbReference>
<dbReference type="Gene3D" id="1.25.40.10">
    <property type="entry name" value="Tetratricopeptide repeat domain"/>
    <property type="match status" value="1"/>
</dbReference>
<feature type="region of interest" description="Disordered" evidence="3">
    <location>
        <begin position="431"/>
        <end position="466"/>
    </location>
</feature>
<dbReference type="PANTHER" id="PTHR47932">
    <property type="entry name" value="ATPASE EXPRESSION PROTEIN 3"/>
    <property type="match status" value="1"/>
</dbReference>
<feature type="region of interest" description="Disordered" evidence="3">
    <location>
        <begin position="481"/>
        <end position="526"/>
    </location>
</feature>
<dbReference type="GO" id="GO:0003729">
    <property type="term" value="F:mRNA binding"/>
    <property type="evidence" value="ECO:0007669"/>
    <property type="project" value="TreeGrafter"/>
</dbReference>
<evidence type="ECO:0000313" key="4">
    <source>
        <dbReference type="EMBL" id="CAE2230253.1"/>
    </source>
</evidence>
<dbReference type="AlphaFoldDB" id="A0A7S4IIJ5"/>
<protein>
    <recommendedName>
        <fullName evidence="5">Pentacotripeptide-repeat region of PRORP domain-containing protein</fullName>
    </recommendedName>
</protein>
<feature type="repeat" description="PPR" evidence="2">
    <location>
        <begin position="581"/>
        <end position="616"/>
    </location>
</feature>
<dbReference type="InterPro" id="IPR002885">
    <property type="entry name" value="PPR_rpt"/>
</dbReference>
<evidence type="ECO:0000256" key="3">
    <source>
        <dbReference type="SAM" id="MobiDB-lite"/>
    </source>
</evidence>
<evidence type="ECO:0000256" key="2">
    <source>
        <dbReference type="PROSITE-ProRule" id="PRU00708"/>
    </source>
</evidence>
<feature type="region of interest" description="Disordered" evidence="3">
    <location>
        <begin position="135"/>
        <end position="172"/>
    </location>
</feature>
<feature type="region of interest" description="Disordered" evidence="3">
    <location>
        <begin position="351"/>
        <end position="373"/>
    </location>
</feature>
<evidence type="ECO:0000256" key="1">
    <source>
        <dbReference type="ARBA" id="ARBA00022737"/>
    </source>
</evidence>
<feature type="compositionally biased region" description="Low complexity" evidence="3">
    <location>
        <begin position="203"/>
        <end position="229"/>
    </location>
</feature>
<feature type="compositionally biased region" description="Gly residues" evidence="3">
    <location>
        <begin position="353"/>
        <end position="363"/>
    </location>
</feature>
<dbReference type="InterPro" id="IPR011990">
    <property type="entry name" value="TPR-like_helical_dom_sf"/>
</dbReference>
<feature type="compositionally biased region" description="Acidic residues" evidence="3">
    <location>
        <begin position="140"/>
        <end position="166"/>
    </location>
</feature>
<dbReference type="PROSITE" id="PS51375">
    <property type="entry name" value="PPR"/>
    <property type="match status" value="1"/>
</dbReference>
<feature type="compositionally biased region" description="Low complexity" evidence="3">
    <location>
        <begin position="510"/>
        <end position="526"/>
    </location>
</feature>
<keyword evidence="1" id="KW-0677">Repeat</keyword>
<feature type="compositionally biased region" description="Low complexity" evidence="3">
    <location>
        <begin position="12"/>
        <end position="49"/>
    </location>
</feature>
<evidence type="ECO:0008006" key="5">
    <source>
        <dbReference type="Google" id="ProtNLM"/>
    </source>
</evidence>
<reference evidence="4" key="1">
    <citation type="submission" date="2021-01" db="EMBL/GenBank/DDBJ databases">
        <authorList>
            <person name="Corre E."/>
            <person name="Pelletier E."/>
            <person name="Niang G."/>
            <person name="Scheremetjew M."/>
            <person name="Finn R."/>
            <person name="Kale V."/>
            <person name="Holt S."/>
            <person name="Cochrane G."/>
            <person name="Meng A."/>
            <person name="Brown T."/>
            <person name="Cohen L."/>
        </authorList>
    </citation>
    <scope>NUCLEOTIDE SEQUENCE</scope>
    <source>
        <strain evidence="4">Isolate 1302-5</strain>
    </source>
</reference>
<feature type="region of interest" description="Disordered" evidence="3">
    <location>
        <begin position="198"/>
        <end position="235"/>
    </location>
</feature>
<feature type="compositionally biased region" description="Basic and acidic residues" evidence="3">
    <location>
        <begin position="485"/>
        <end position="495"/>
    </location>
</feature>
<dbReference type="EMBL" id="HBKQ01017258">
    <property type="protein sequence ID" value="CAE2230253.1"/>
    <property type="molecule type" value="Transcribed_RNA"/>
</dbReference>
<dbReference type="NCBIfam" id="TIGR00756">
    <property type="entry name" value="PPR"/>
    <property type="match status" value="1"/>
</dbReference>
<feature type="compositionally biased region" description="Acidic residues" evidence="3">
    <location>
        <begin position="431"/>
        <end position="447"/>
    </location>
</feature>
<feature type="region of interest" description="Disordered" evidence="3">
    <location>
        <begin position="12"/>
        <end position="58"/>
    </location>
</feature>